<dbReference type="EMBL" id="JBHRZI010000036">
    <property type="protein sequence ID" value="MFC3897445.1"/>
    <property type="molecule type" value="Genomic_DNA"/>
</dbReference>
<evidence type="ECO:0000259" key="1">
    <source>
        <dbReference type="Pfam" id="PF01243"/>
    </source>
</evidence>
<dbReference type="PANTHER" id="PTHR42815">
    <property type="entry name" value="FAD-BINDING, PUTATIVE (AFU_ORTHOLOGUE AFUA_6G07600)-RELATED"/>
    <property type="match status" value="1"/>
</dbReference>
<gene>
    <name evidence="2" type="ORF">ACFOWZ_38725</name>
</gene>
<reference evidence="3" key="1">
    <citation type="journal article" date="2019" name="Int. J. Syst. Evol. Microbiol.">
        <title>The Global Catalogue of Microorganisms (GCM) 10K type strain sequencing project: providing services to taxonomists for standard genome sequencing and annotation.</title>
        <authorList>
            <consortium name="The Broad Institute Genomics Platform"/>
            <consortium name="The Broad Institute Genome Sequencing Center for Infectious Disease"/>
            <person name="Wu L."/>
            <person name="Ma J."/>
        </authorList>
    </citation>
    <scope>NUCLEOTIDE SEQUENCE [LARGE SCALE GENOMIC DNA]</scope>
    <source>
        <strain evidence="3">CGMCC 4.7405</strain>
    </source>
</reference>
<protein>
    <submittedName>
        <fullName evidence="2">Pyridoxamine 5'-phosphate oxidase family protein</fullName>
    </submittedName>
</protein>
<dbReference type="Proteomes" id="UP001595690">
    <property type="component" value="Unassembled WGS sequence"/>
</dbReference>
<accession>A0ABV8C6S2</accession>
<dbReference type="InterPro" id="IPR011576">
    <property type="entry name" value="Pyridox_Oxase_N"/>
</dbReference>
<dbReference type="Gene3D" id="2.30.110.10">
    <property type="entry name" value="Electron Transport, Fmn-binding Protein, Chain A"/>
    <property type="match status" value="1"/>
</dbReference>
<feature type="domain" description="Pyridoxamine 5'-phosphate oxidase N-terminal" evidence="1">
    <location>
        <begin position="159"/>
        <end position="274"/>
    </location>
</feature>
<dbReference type="Pfam" id="PF01243">
    <property type="entry name" value="PNPOx_N"/>
    <property type="match status" value="1"/>
</dbReference>
<name>A0ABV8C6S2_9PSEU</name>
<dbReference type="RefSeq" id="WP_382378929.1">
    <property type="nucleotide sequence ID" value="NZ_JBHRZI010000036.1"/>
</dbReference>
<sequence>MTCENKRLTTVEEIEGVVGRPASMIMLKEVGALDEGSVAVLARSPIAGFGHRDAAGTSRTTFVGGGPGFVRVHSARRISFSANESAHGPASLVFLLPGVGETLRVNGSASTRRGRVVLDVEQVYVHCAQAVLRSGLWKPPVDPTPAEVTGTGPLAQPGVANFLAGAPFLALSTWDSSRGSDTSPRGDKQTAARILDGRTLVIPDRKGNKRTDTLRNLVEDDRLSFAALVPGRTDVLHVRGRATITVDPALLEPLSLRGTPPHAALVVDVEAAELTESDAVAEARLWTPAAHVDRDEAPDMMALGKAHLAANTAGVVNLVPVTWLRRLMNLSYRWGLRKEGYDVDH</sequence>
<dbReference type="PANTHER" id="PTHR42815:SF2">
    <property type="entry name" value="FAD-BINDING, PUTATIVE (AFU_ORTHOLOGUE AFUA_6G07600)-RELATED"/>
    <property type="match status" value="1"/>
</dbReference>
<proteinExistence type="predicted"/>
<keyword evidence="3" id="KW-1185">Reference proteome</keyword>
<comment type="caution">
    <text evidence="2">The sequence shown here is derived from an EMBL/GenBank/DDBJ whole genome shotgun (WGS) entry which is preliminary data.</text>
</comment>
<evidence type="ECO:0000313" key="3">
    <source>
        <dbReference type="Proteomes" id="UP001595690"/>
    </source>
</evidence>
<dbReference type="SUPFAM" id="SSF50475">
    <property type="entry name" value="FMN-binding split barrel"/>
    <property type="match status" value="1"/>
</dbReference>
<evidence type="ECO:0000313" key="2">
    <source>
        <dbReference type="EMBL" id="MFC3897445.1"/>
    </source>
</evidence>
<dbReference type="InterPro" id="IPR012349">
    <property type="entry name" value="Split_barrel_FMN-bd"/>
</dbReference>
<organism evidence="2 3">
    <name type="scientific">Lentzea rhizosphaerae</name>
    <dbReference type="NCBI Taxonomy" id="2041025"/>
    <lineage>
        <taxon>Bacteria</taxon>
        <taxon>Bacillati</taxon>
        <taxon>Actinomycetota</taxon>
        <taxon>Actinomycetes</taxon>
        <taxon>Pseudonocardiales</taxon>
        <taxon>Pseudonocardiaceae</taxon>
        <taxon>Lentzea</taxon>
    </lineage>
</organism>